<dbReference type="InterPro" id="IPR056726">
    <property type="entry name" value="DUF7824"/>
</dbReference>
<proteinExistence type="predicted"/>
<dbReference type="Pfam" id="PF25148">
    <property type="entry name" value="DUF7824"/>
    <property type="match status" value="1"/>
</dbReference>
<sequence>MRLPAEVEASGEIVGGVPYCRGMINAWEAVRAAVDAGDAAAIAALTSGFDDGRRREVARELPRYLPVARQAGERRDIERNEDHQARWQTLVAHAEHTGRSVWELPEATAMWGHGQVGSRWIEAMRVAGAGVIAGAAAVAGWLNKRDLERVRAPADIDDIPLILQVVAARPVAWQEDLAVRLALSLRGARPQPGDRRAQLALALLRETGAEPPGHDPLTLAWVAAASAAAAGELAADPLLDAMAPRIFEAEGAGRLLRQDRWLARALSTLAADGRIKRAALLDGCRTRFLRGGQAADLRFFVALHDLLDPAAEELAPHARDYAAMLSLSAANVADLALRQLRRAGVTPPAEAVESLLFRTEGRLVRAGLSLLDRVLKEPAEDVDAYAPALTAALMCESAEARERAVKLAVKHAGRFGPEATGTIRDTVAMLPPGPGAALAGVFGGAAAVEPARPRFHPGPLPSVPEPELMPPLITNAKALARLGLSEYGWLGSERWLDGFVRLAAGEQRDELIAELAPLAARGGDQLYQWVPWWQTSEWAQAMARELAEPGAERRAMPDGRADPARRVPETAHGAVWRLMPLARFAEVYEAQLDGRIPPCLLATPTRANGLLDPEALIERLEGYERDGVNALPLDLRQALLRMRRTVTGEVVSRAARLTGPAGRQVHKWLTDRPADPEVVLRWTTHEGDPRIPAEFAFGPEYAEVLGDLLVPRWHDEPCEQLLAVFAGHRELAAARAVYALKSSWPLSKPKACDLDRLASADGPGGPGLALLLAHYLLEGTDGVRPLLRLAASGDLPGAELGRQLAVLLERGESRPADAIAALGEAARLGAHREVWQVMTGLLPAYLPGPGQGATSVHTRLMRCAAEVAEWADARGRLAVVAELAGRRRTSELVRQARRVHALLARGSPEARPRLARGSPEARPRLARGSPEARPRLARGSPEARPS</sequence>
<protein>
    <recommendedName>
        <fullName evidence="2">DUF7824 domain-containing protein</fullName>
    </recommendedName>
</protein>
<evidence type="ECO:0000313" key="3">
    <source>
        <dbReference type="EMBL" id="GAA3598530.1"/>
    </source>
</evidence>
<name>A0ABP6Z8X7_9ACTN</name>
<keyword evidence="4" id="KW-1185">Reference proteome</keyword>
<evidence type="ECO:0000259" key="2">
    <source>
        <dbReference type="Pfam" id="PF25148"/>
    </source>
</evidence>
<dbReference type="EMBL" id="BAABDQ010000033">
    <property type="protein sequence ID" value="GAA3598530.1"/>
    <property type="molecule type" value="Genomic_DNA"/>
</dbReference>
<accession>A0ABP6Z8X7</accession>
<organism evidence="3 4">
    <name type="scientific">Nonomuraea rosea</name>
    <dbReference type="NCBI Taxonomy" id="638574"/>
    <lineage>
        <taxon>Bacteria</taxon>
        <taxon>Bacillati</taxon>
        <taxon>Actinomycetota</taxon>
        <taxon>Actinomycetes</taxon>
        <taxon>Streptosporangiales</taxon>
        <taxon>Streptosporangiaceae</taxon>
        <taxon>Nonomuraea</taxon>
    </lineage>
</organism>
<evidence type="ECO:0000256" key="1">
    <source>
        <dbReference type="SAM" id="MobiDB-lite"/>
    </source>
</evidence>
<gene>
    <name evidence="3" type="ORF">GCM10022419_097550</name>
</gene>
<reference evidence="4" key="1">
    <citation type="journal article" date="2019" name="Int. J. Syst. Evol. Microbiol.">
        <title>The Global Catalogue of Microorganisms (GCM) 10K type strain sequencing project: providing services to taxonomists for standard genome sequencing and annotation.</title>
        <authorList>
            <consortium name="The Broad Institute Genomics Platform"/>
            <consortium name="The Broad Institute Genome Sequencing Center for Infectious Disease"/>
            <person name="Wu L."/>
            <person name="Ma J."/>
        </authorList>
    </citation>
    <scope>NUCLEOTIDE SEQUENCE [LARGE SCALE GENOMIC DNA]</scope>
    <source>
        <strain evidence="4">JCM 17326</strain>
    </source>
</reference>
<comment type="caution">
    <text evidence="3">The sequence shown here is derived from an EMBL/GenBank/DDBJ whole genome shotgun (WGS) entry which is preliminary data.</text>
</comment>
<evidence type="ECO:0000313" key="4">
    <source>
        <dbReference type="Proteomes" id="UP001500630"/>
    </source>
</evidence>
<dbReference type="Proteomes" id="UP001500630">
    <property type="component" value="Unassembled WGS sequence"/>
</dbReference>
<feature type="domain" description="DUF7824" evidence="2">
    <location>
        <begin position="599"/>
        <end position="679"/>
    </location>
</feature>
<feature type="region of interest" description="Disordered" evidence="1">
    <location>
        <begin position="904"/>
        <end position="946"/>
    </location>
</feature>